<dbReference type="InterPro" id="IPR009956">
    <property type="entry name" value="Post-segregation_anti-tox_CcdA"/>
</dbReference>
<dbReference type="KEGG" id="ncb:C0V82_26230"/>
<dbReference type="Pfam" id="PF07362">
    <property type="entry name" value="CcdA"/>
    <property type="match status" value="1"/>
</dbReference>
<evidence type="ECO:0000313" key="2">
    <source>
        <dbReference type="Proteomes" id="UP000234752"/>
    </source>
</evidence>
<protein>
    <submittedName>
        <fullName evidence="1">Post-segregation antitoxin CcdA</fullName>
    </submittedName>
</protein>
<dbReference type="RefSeq" id="WP_102115412.1">
    <property type="nucleotide sequence ID" value="NZ_BMGN01000013.1"/>
</dbReference>
<proteinExistence type="predicted"/>
<dbReference type="Proteomes" id="UP000234752">
    <property type="component" value="Plasmid unnamed3"/>
</dbReference>
<keyword evidence="2" id="KW-1185">Reference proteome</keyword>
<evidence type="ECO:0000313" key="1">
    <source>
        <dbReference type="EMBL" id="AUN33910.1"/>
    </source>
</evidence>
<sequence>MTQETAGVRQRTNVTLPEALLREARQLNINLSQACERGLAAAVLEMKAAQWRQDNQAAMDAWNAHVEEKGLPLAEYRQF</sequence>
<gene>
    <name evidence="1" type="ORF">C0V82_26230</name>
</gene>
<geneLocation type="plasmid" evidence="1 2">
    <name>unnamed3</name>
</geneLocation>
<name>A0A2K9NLG6_9PROT</name>
<dbReference type="AlphaFoldDB" id="A0A2K9NLG6"/>
<accession>A0A2K9NLG6</accession>
<keyword evidence="1" id="KW-0614">Plasmid</keyword>
<dbReference type="EMBL" id="CP025615">
    <property type="protein sequence ID" value="AUN33910.1"/>
    <property type="molecule type" value="Genomic_DNA"/>
</dbReference>
<dbReference type="OrthoDB" id="7191115at2"/>
<reference evidence="1 2" key="1">
    <citation type="submission" date="2017-12" db="EMBL/GenBank/DDBJ databases">
        <title>Genomes of bacteria within cyanobacterial aggregates.</title>
        <authorList>
            <person name="Cai H."/>
        </authorList>
    </citation>
    <scope>NUCLEOTIDE SEQUENCE [LARGE SCALE GENOMIC DNA]</scope>
    <source>
        <strain evidence="1 2">TH16</strain>
        <plasmid evidence="1 2">unnamed3</plasmid>
    </source>
</reference>
<organism evidence="1 2">
    <name type="scientific">Niveispirillum cyanobacteriorum</name>
    <dbReference type="NCBI Taxonomy" id="1612173"/>
    <lineage>
        <taxon>Bacteria</taxon>
        <taxon>Pseudomonadati</taxon>
        <taxon>Pseudomonadota</taxon>
        <taxon>Alphaproteobacteria</taxon>
        <taxon>Rhodospirillales</taxon>
        <taxon>Azospirillaceae</taxon>
        <taxon>Niveispirillum</taxon>
    </lineage>
</organism>